<name>A0A2U2PES5_9SPHI</name>
<keyword evidence="2" id="KW-0472">Membrane</keyword>
<feature type="transmembrane region" description="Helical" evidence="2">
    <location>
        <begin position="49"/>
        <end position="65"/>
    </location>
</feature>
<evidence type="ECO:0000256" key="2">
    <source>
        <dbReference type="SAM" id="Phobius"/>
    </source>
</evidence>
<keyword evidence="1" id="KW-0175">Coiled coil</keyword>
<comment type="caution">
    <text evidence="3">The sequence shown here is derived from an EMBL/GenBank/DDBJ whole genome shotgun (WGS) entry which is preliminary data.</text>
</comment>
<reference evidence="3 4" key="1">
    <citation type="submission" date="2018-04" db="EMBL/GenBank/DDBJ databases">
        <title>Pedobacter chongqingensis sp. nov., isolated from a rottenly hemp rope.</title>
        <authorList>
            <person name="Cai Y."/>
        </authorList>
    </citation>
    <scope>NUCLEOTIDE SEQUENCE [LARGE SCALE GENOMIC DNA]</scope>
    <source>
        <strain evidence="3 4">FJ4-8</strain>
    </source>
</reference>
<keyword evidence="4" id="KW-1185">Reference proteome</keyword>
<dbReference type="Pfam" id="PF19579">
    <property type="entry name" value="FtsL_2"/>
    <property type="match status" value="1"/>
</dbReference>
<dbReference type="OrthoDB" id="981249at2"/>
<evidence type="ECO:0000313" key="3">
    <source>
        <dbReference type="EMBL" id="PWG79832.1"/>
    </source>
</evidence>
<proteinExistence type="predicted"/>
<dbReference type="RefSeq" id="WP_109416729.1">
    <property type="nucleotide sequence ID" value="NZ_QEAS01000012.1"/>
</dbReference>
<dbReference type="EMBL" id="QEAS01000012">
    <property type="protein sequence ID" value="PWG79832.1"/>
    <property type="molecule type" value="Genomic_DNA"/>
</dbReference>
<keyword evidence="2" id="KW-0812">Transmembrane</keyword>
<keyword evidence="2" id="KW-1133">Transmembrane helix</keyword>
<gene>
    <name evidence="3" type="ORF">DDR33_15620</name>
</gene>
<protein>
    <recommendedName>
        <fullName evidence="5">S-adenosyl-methyltransferase</fullName>
    </recommendedName>
</protein>
<evidence type="ECO:0000313" key="4">
    <source>
        <dbReference type="Proteomes" id="UP000245647"/>
    </source>
</evidence>
<evidence type="ECO:0000256" key="1">
    <source>
        <dbReference type="SAM" id="Coils"/>
    </source>
</evidence>
<evidence type="ECO:0008006" key="5">
    <source>
        <dbReference type="Google" id="ProtNLM"/>
    </source>
</evidence>
<feature type="coiled-coil region" evidence="1">
    <location>
        <begin position="70"/>
        <end position="97"/>
    </location>
</feature>
<dbReference type="InterPro" id="IPR045755">
    <property type="entry name" value="FtsL-like"/>
</dbReference>
<accession>A0A2U2PES5</accession>
<dbReference type="AlphaFoldDB" id="A0A2U2PES5"/>
<organism evidence="3 4">
    <name type="scientific">Pararcticibacter amylolyticus</name>
    <dbReference type="NCBI Taxonomy" id="2173175"/>
    <lineage>
        <taxon>Bacteria</taxon>
        <taxon>Pseudomonadati</taxon>
        <taxon>Bacteroidota</taxon>
        <taxon>Sphingobacteriia</taxon>
        <taxon>Sphingobacteriales</taxon>
        <taxon>Sphingobacteriaceae</taxon>
        <taxon>Pararcticibacter</taxon>
    </lineage>
</organism>
<dbReference type="Proteomes" id="UP000245647">
    <property type="component" value="Unassembled WGS sequence"/>
</dbReference>
<sequence length="137" mass="15866">MSNRFRNELTEGEVEQEVQPVKKKAELPRNFFTVLLTEGVISKEAASEMLPFIIFIALLGMLYIGNRHFAEKNIREIDKLNKEVKELSWDFKTLKADLMLKSTQTEVAKRVDTFGLREPVEPPKKIMVAEDELKLKK</sequence>